<feature type="compositionally biased region" description="Pro residues" evidence="1">
    <location>
        <begin position="38"/>
        <end position="48"/>
    </location>
</feature>
<reference evidence="2" key="3">
    <citation type="journal article" date="2017" name="Nature">
        <title>Genome sequence of the progenitor of the wheat D genome Aegilops tauschii.</title>
        <authorList>
            <person name="Luo M.C."/>
            <person name="Gu Y.Q."/>
            <person name="Puiu D."/>
            <person name="Wang H."/>
            <person name="Twardziok S.O."/>
            <person name="Deal K.R."/>
            <person name="Huo N."/>
            <person name="Zhu T."/>
            <person name="Wang L."/>
            <person name="Wang Y."/>
            <person name="McGuire P.E."/>
            <person name="Liu S."/>
            <person name="Long H."/>
            <person name="Ramasamy R.K."/>
            <person name="Rodriguez J.C."/>
            <person name="Van S.L."/>
            <person name="Yuan L."/>
            <person name="Wang Z."/>
            <person name="Xia Z."/>
            <person name="Xiao L."/>
            <person name="Anderson O.D."/>
            <person name="Ouyang S."/>
            <person name="Liang Y."/>
            <person name="Zimin A.V."/>
            <person name="Pertea G."/>
            <person name="Qi P."/>
            <person name="Bennetzen J.L."/>
            <person name="Dai X."/>
            <person name="Dawson M.W."/>
            <person name="Muller H.G."/>
            <person name="Kugler K."/>
            <person name="Rivarola-Duarte L."/>
            <person name="Spannagl M."/>
            <person name="Mayer K.F.X."/>
            <person name="Lu F.H."/>
            <person name="Bevan M.W."/>
            <person name="Leroy P."/>
            <person name="Li P."/>
            <person name="You F.M."/>
            <person name="Sun Q."/>
            <person name="Liu Z."/>
            <person name="Lyons E."/>
            <person name="Wicker T."/>
            <person name="Salzberg S.L."/>
            <person name="Devos K.M."/>
            <person name="Dvorak J."/>
        </authorList>
    </citation>
    <scope>NUCLEOTIDE SEQUENCE [LARGE SCALE GENOMIC DNA]</scope>
    <source>
        <strain evidence="2">cv. AL8/78</strain>
    </source>
</reference>
<evidence type="ECO:0000256" key="1">
    <source>
        <dbReference type="SAM" id="MobiDB-lite"/>
    </source>
</evidence>
<reference evidence="2" key="5">
    <citation type="journal article" date="2021" name="G3 (Bethesda)">
        <title>Aegilops tauschii genome assembly Aet v5.0 features greater sequence contiguity and improved annotation.</title>
        <authorList>
            <person name="Wang L."/>
            <person name="Zhu T."/>
            <person name="Rodriguez J.C."/>
            <person name="Deal K.R."/>
            <person name="Dubcovsky J."/>
            <person name="McGuire P.E."/>
            <person name="Lux T."/>
            <person name="Spannagl M."/>
            <person name="Mayer K.F.X."/>
            <person name="Baldrich P."/>
            <person name="Meyers B.C."/>
            <person name="Huo N."/>
            <person name="Gu Y.Q."/>
            <person name="Zhou H."/>
            <person name="Devos K.M."/>
            <person name="Bennetzen J.L."/>
            <person name="Unver T."/>
            <person name="Budak H."/>
            <person name="Gulick P.J."/>
            <person name="Galiba G."/>
            <person name="Kalapos B."/>
            <person name="Nelson D.R."/>
            <person name="Li P."/>
            <person name="You F.M."/>
            <person name="Luo M.C."/>
            <person name="Dvorak J."/>
        </authorList>
    </citation>
    <scope>NUCLEOTIDE SEQUENCE [LARGE SCALE GENOMIC DNA]</scope>
    <source>
        <strain evidence="2">cv. AL8/78</strain>
    </source>
</reference>
<feature type="region of interest" description="Disordered" evidence="1">
    <location>
        <begin position="1"/>
        <end position="68"/>
    </location>
</feature>
<dbReference type="Gramene" id="AET7Gv20757400.1">
    <property type="protein sequence ID" value="AET7Gv20757400.1"/>
    <property type="gene ID" value="AET7Gv20757400"/>
</dbReference>
<dbReference type="Proteomes" id="UP000015105">
    <property type="component" value="Chromosome 7D"/>
</dbReference>
<dbReference type="Gramene" id="AET7Gv20757400.2">
    <property type="protein sequence ID" value="AET7Gv20757400.2"/>
    <property type="gene ID" value="AET7Gv20757400"/>
</dbReference>
<feature type="compositionally biased region" description="Polar residues" evidence="1">
    <location>
        <begin position="8"/>
        <end position="21"/>
    </location>
</feature>
<reference evidence="2" key="4">
    <citation type="submission" date="2019-03" db="UniProtKB">
        <authorList>
            <consortium name="EnsemblPlants"/>
        </authorList>
    </citation>
    <scope>IDENTIFICATION</scope>
</reference>
<accession>A0A453RY85</accession>
<dbReference type="EnsemblPlants" id="AET7Gv20757400.2">
    <property type="protein sequence ID" value="AET7Gv20757400.2"/>
    <property type="gene ID" value="AET7Gv20757400"/>
</dbReference>
<dbReference type="AlphaFoldDB" id="A0A453RY85"/>
<protein>
    <submittedName>
        <fullName evidence="2">Uncharacterized protein</fullName>
    </submittedName>
</protein>
<dbReference type="EnsemblPlants" id="AET7Gv20757400.1">
    <property type="protein sequence ID" value="AET7Gv20757400.1"/>
    <property type="gene ID" value="AET7Gv20757400"/>
</dbReference>
<keyword evidence="3" id="KW-1185">Reference proteome</keyword>
<dbReference type="Gramene" id="AET7Gv20757400.3">
    <property type="protein sequence ID" value="AET7Gv20757400.3"/>
    <property type="gene ID" value="AET7Gv20757400"/>
</dbReference>
<feature type="compositionally biased region" description="Low complexity" evidence="1">
    <location>
        <begin position="49"/>
        <end position="60"/>
    </location>
</feature>
<evidence type="ECO:0000313" key="3">
    <source>
        <dbReference type="Proteomes" id="UP000015105"/>
    </source>
</evidence>
<reference evidence="3" key="2">
    <citation type="journal article" date="2017" name="Nat. Plants">
        <title>The Aegilops tauschii genome reveals multiple impacts of transposons.</title>
        <authorList>
            <person name="Zhao G."/>
            <person name="Zou C."/>
            <person name="Li K."/>
            <person name="Wang K."/>
            <person name="Li T."/>
            <person name="Gao L."/>
            <person name="Zhang X."/>
            <person name="Wang H."/>
            <person name="Yang Z."/>
            <person name="Liu X."/>
            <person name="Jiang W."/>
            <person name="Mao L."/>
            <person name="Kong X."/>
            <person name="Jiao Y."/>
            <person name="Jia J."/>
        </authorList>
    </citation>
    <scope>NUCLEOTIDE SEQUENCE [LARGE SCALE GENOMIC DNA]</scope>
    <source>
        <strain evidence="3">cv. AL8/78</strain>
    </source>
</reference>
<evidence type="ECO:0000313" key="2">
    <source>
        <dbReference type="EnsemblPlants" id="AET7Gv20757400.1"/>
    </source>
</evidence>
<sequence length="163" mass="18031">PSRCYYQASASSQRGTATGLSLSGAGSLCRPPASWGSWPPPSAAPAPAAPSSAGSLPRGACRPRARTTRRRRLLQLDPARQEGRCRLLQGRTRRRGPELEPLKDLNEAYVCMLWFILGECESSTSVSCRFWENAFNCFIIDDINLVAAFEWWQDYVHSILSAL</sequence>
<reference evidence="3" key="1">
    <citation type="journal article" date="2014" name="Science">
        <title>Ancient hybridizations among the ancestral genomes of bread wheat.</title>
        <authorList>
            <consortium name="International Wheat Genome Sequencing Consortium,"/>
            <person name="Marcussen T."/>
            <person name="Sandve S.R."/>
            <person name="Heier L."/>
            <person name="Spannagl M."/>
            <person name="Pfeifer M."/>
            <person name="Jakobsen K.S."/>
            <person name="Wulff B.B."/>
            <person name="Steuernagel B."/>
            <person name="Mayer K.F."/>
            <person name="Olsen O.A."/>
        </authorList>
    </citation>
    <scope>NUCLEOTIDE SEQUENCE [LARGE SCALE GENOMIC DNA]</scope>
    <source>
        <strain evidence="3">cv. AL8/78</strain>
    </source>
</reference>
<name>A0A453RY85_AEGTS</name>
<organism evidence="2 3">
    <name type="scientific">Aegilops tauschii subsp. strangulata</name>
    <name type="common">Goatgrass</name>
    <dbReference type="NCBI Taxonomy" id="200361"/>
    <lineage>
        <taxon>Eukaryota</taxon>
        <taxon>Viridiplantae</taxon>
        <taxon>Streptophyta</taxon>
        <taxon>Embryophyta</taxon>
        <taxon>Tracheophyta</taxon>
        <taxon>Spermatophyta</taxon>
        <taxon>Magnoliopsida</taxon>
        <taxon>Liliopsida</taxon>
        <taxon>Poales</taxon>
        <taxon>Poaceae</taxon>
        <taxon>BOP clade</taxon>
        <taxon>Pooideae</taxon>
        <taxon>Triticodae</taxon>
        <taxon>Triticeae</taxon>
        <taxon>Triticinae</taxon>
        <taxon>Aegilops</taxon>
    </lineage>
</organism>
<dbReference type="EnsemblPlants" id="AET7Gv20757400.3">
    <property type="protein sequence ID" value="AET7Gv20757400.3"/>
    <property type="gene ID" value="AET7Gv20757400"/>
</dbReference>
<proteinExistence type="predicted"/>